<dbReference type="EMBL" id="LR798282">
    <property type="protein sequence ID" value="CAB5220202.1"/>
    <property type="molecule type" value="Genomic_DNA"/>
</dbReference>
<reference evidence="1" key="1">
    <citation type="submission" date="2020-05" db="EMBL/GenBank/DDBJ databases">
        <authorList>
            <person name="Chiriac C."/>
            <person name="Salcher M."/>
            <person name="Ghai R."/>
            <person name="Kavagutti S V."/>
        </authorList>
    </citation>
    <scope>NUCLEOTIDE SEQUENCE</scope>
</reference>
<name>A0A6J7WU25_9CAUD</name>
<proteinExistence type="predicted"/>
<accession>A0A6J7WU25</accession>
<protein>
    <submittedName>
        <fullName evidence="1">Uncharacterized protein</fullName>
    </submittedName>
</protein>
<gene>
    <name evidence="1" type="ORF">UFOVP235_3</name>
</gene>
<sequence>MTDAAKALNLYAELHKLGHYPLVTICAEDLIDAIEDDKPTFEEAQSICQQVCDTWEDCNEWQAAVSYAIECLNDNREMSQ</sequence>
<evidence type="ECO:0000313" key="1">
    <source>
        <dbReference type="EMBL" id="CAB5220202.1"/>
    </source>
</evidence>
<organism evidence="1">
    <name type="scientific">uncultured Caudovirales phage</name>
    <dbReference type="NCBI Taxonomy" id="2100421"/>
    <lineage>
        <taxon>Viruses</taxon>
        <taxon>Duplodnaviria</taxon>
        <taxon>Heunggongvirae</taxon>
        <taxon>Uroviricota</taxon>
        <taxon>Caudoviricetes</taxon>
        <taxon>Peduoviridae</taxon>
        <taxon>Maltschvirus</taxon>
        <taxon>Maltschvirus maltsch</taxon>
    </lineage>
</organism>